<protein>
    <recommendedName>
        <fullName evidence="4">Saccharopine dehydrogenase NADP binding domain-containing protein</fullName>
    </recommendedName>
</protein>
<feature type="chain" id="PRO_5041934918" description="Saccharopine dehydrogenase NADP binding domain-containing protein" evidence="1">
    <location>
        <begin position="30"/>
        <end position="491"/>
    </location>
</feature>
<dbReference type="PANTHER" id="PTHR43796">
    <property type="entry name" value="CARBOXYNORSPERMIDINE SYNTHASE"/>
    <property type="match status" value="1"/>
</dbReference>
<proteinExistence type="predicted"/>
<dbReference type="Proteomes" id="UP001295423">
    <property type="component" value="Unassembled WGS sequence"/>
</dbReference>
<feature type="signal peptide" evidence="1">
    <location>
        <begin position="1"/>
        <end position="29"/>
    </location>
</feature>
<sequence length="491" mass="53406">MVLFNNRRNHSIPTLWILCSICLIKSTLALSSVASSDSRNIVILGGTGRIGTAVAIHLLQRDPTCNVVLAGRRFNERALEEVKSAAAAAGGGISGISGEEETRVTMKCIDTVWDESSKSLKELVDSADCLIHTAGPYYLEQSPIPLQLAIASERCKVYVDVSDPLEYLEKSLLMNDKAQASNLTALVAAGAFPGMSNVLAKEASRNLRIASNSLVQDVRFQYFTAGLGGSGAVNLYITNLGFGEPMVQYDRGELRWFMALSGKLLGKVDFFLPQLFNHPGNERVKQRVGTQTIFSWPFPEAATVAKDLNARGNSYAGMGTAPAIWNDMLGVLVRLVPRPWWKNTKFSKFMADFSEPLVLATDALLKMTGTGETHAMRVDVTSVPPGIQKEGGNNKGVSIVQAHDSFRVCVGQSCAEFALDALEHAKPGVYLPEQFYDDDSDRSRIIGKLTTTPGTFCYTGPILSEQPPALPTDWDKAMDEANFEERQGVNA</sequence>
<organism evidence="2 3">
    <name type="scientific">Cylindrotheca closterium</name>
    <dbReference type="NCBI Taxonomy" id="2856"/>
    <lineage>
        <taxon>Eukaryota</taxon>
        <taxon>Sar</taxon>
        <taxon>Stramenopiles</taxon>
        <taxon>Ochrophyta</taxon>
        <taxon>Bacillariophyta</taxon>
        <taxon>Bacillariophyceae</taxon>
        <taxon>Bacillariophycidae</taxon>
        <taxon>Bacillariales</taxon>
        <taxon>Bacillariaceae</taxon>
        <taxon>Cylindrotheca</taxon>
    </lineage>
</organism>
<evidence type="ECO:0000313" key="3">
    <source>
        <dbReference type="Proteomes" id="UP001295423"/>
    </source>
</evidence>
<keyword evidence="3" id="KW-1185">Reference proteome</keyword>
<reference evidence="2" key="1">
    <citation type="submission" date="2023-08" db="EMBL/GenBank/DDBJ databases">
        <authorList>
            <person name="Audoor S."/>
            <person name="Bilcke G."/>
        </authorList>
    </citation>
    <scope>NUCLEOTIDE SEQUENCE</scope>
</reference>
<evidence type="ECO:0008006" key="4">
    <source>
        <dbReference type="Google" id="ProtNLM"/>
    </source>
</evidence>
<dbReference type="PANTHER" id="PTHR43796:SF2">
    <property type="entry name" value="CARBOXYNORSPERMIDINE SYNTHASE"/>
    <property type="match status" value="1"/>
</dbReference>
<keyword evidence="1" id="KW-0732">Signal</keyword>
<name>A0AAD2G718_9STRA</name>
<accession>A0AAD2G718</accession>
<evidence type="ECO:0000313" key="2">
    <source>
        <dbReference type="EMBL" id="CAJ1965289.1"/>
    </source>
</evidence>
<gene>
    <name evidence="2" type="ORF">CYCCA115_LOCUS21042</name>
</gene>
<dbReference type="SUPFAM" id="SSF51735">
    <property type="entry name" value="NAD(P)-binding Rossmann-fold domains"/>
    <property type="match status" value="1"/>
</dbReference>
<dbReference type="InterPro" id="IPR036291">
    <property type="entry name" value="NAD(P)-bd_dom_sf"/>
</dbReference>
<evidence type="ECO:0000256" key="1">
    <source>
        <dbReference type="SAM" id="SignalP"/>
    </source>
</evidence>
<dbReference type="Gene3D" id="3.40.50.720">
    <property type="entry name" value="NAD(P)-binding Rossmann-like Domain"/>
    <property type="match status" value="1"/>
</dbReference>
<comment type="caution">
    <text evidence="2">The sequence shown here is derived from an EMBL/GenBank/DDBJ whole genome shotgun (WGS) entry which is preliminary data.</text>
</comment>
<dbReference type="AlphaFoldDB" id="A0AAD2G718"/>
<dbReference type="EMBL" id="CAKOGP040002202">
    <property type="protein sequence ID" value="CAJ1965289.1"/>
    <property type="molecule type" value="Genomic_DNA"/>
</dbReference>